<name>A0ACC2X3Q6_9TREE</name>
<dbReference type="Proteomes" id="UP001234202">
    <property type="component" value="Unassembled WGS sequence"/>
</dbReference>
<proteinExistence type="predicted"/>
<accession>A0ACC2X3Q6</accession>
<evidence type="ECO:0000313" key="2">
    <source>
        <dbReference type="Proteomes" id="UP001234202"/>
    </source>
</evidence>
<organism evidence="1 2">
    <name type="scientific">Naganishia onofrii</name>
    <dbReference type="NCBI Taxonomy" id="1851511"/>
    <lineage>
        <taxon>Eukaryota</taxon>
        <taxon>Fungi</taxon>
        <taxon>Dikarya</taxon>
        <taxon>Basidiomycota</taxon>
        <taxon>Agaricomycotina</taxon>
        <taxon>Tremellomycetes</taxon>
        <taxon>Filobasidiales</taxon>
        <taxon>Filobasidiaceae</taxon>
        <taxon>Naganishia</taxon>
    </lineage>
</organism>
<keyword evidence="2" id="KW-1185">Reference proteome</keyword>
<gene>
    <name evidence="1" type="ORF">QFC24_006323</name>
</gene>
<sequence>MPLSNHPYHHQKQRNPLQELPLTDFSRPLTPSSSSASASAAGTSRTPSSVSSFLSTGSTSASTSGSGVGTSGSGGARSGRSGRIVHLPLPDLSYQSVSAPSSSRRTVRPSSSTAINGSTTQPLGENTATTTTIRRWPVRASSPSGTTLTPGRLPPLQQPQHNGAGMAASSPLRPRVGATTPPTTVGNEERRHRREALMRELDEPEEEPLEQEDGGVGEDVEMEHESVEGTSRSGTSRERISGREKERRDMPPPPPPPPIHTQSSPFLSTENGTTPRPVRQHPSMRGTTTTTQAGSSLMTPGRSPARRLFTSASTAVATPALQTQTPDRISSATRKATLQPSPPLGGLRRTSPNNHVNAHASGSGSASAEKTKPRARTSTGRESPSPIPPPTTSTLPAPISSTEQTVKKARIEPSVTSLPASTTCLERTVTVPASSSLLSTSSTTVSAQPTSTEEQLKKRLENADPHDCGFTVWQDTSRGGARLPGSTASAIASSSTLGAGSTATTSSMSKGKGPEVAVPPMMQMTAGAETKGTMAEKNKAAFAWLSSISSSTASSTSTSAASSSSSPATGSGTNLAIENQENIKPPRSRLVPFVLSVDGKGKGKGKVDPAGAGGCAAAAAAASGSGSGTSSSSACAGISSVVGNNSGVTTNIPPPSPSPSTASRTPVAPLPRLLVPLPAARAEVSIRSSMRGSVPPLPSSSNTTSTIGTAAALPTSSTQANAVGTPTSRSAPVETLSTTISSMSRPVLVLRRTGSVGNVSAIHSGGSTTSTVDVIMTRSTCTGTVKATVMSAQEQENDVLSLVSGTAADKEQKRATTTSGRKKRKSEEMMLSSTTPNGTDGSSPVKKRSSLQTPPTTNAQPTDGSLVQNRARERRAARRSLGGNRSSGSLSGSGREGGREKKPGRKVKGKAGEDGYQGRVLRSMTRAGNGL</sequence>
<protein>
    <submittedName>
        <fullName evidence="1">Uncharacterized protein</fullName>
    </submittedName>
</protein>
<dbReference type="EMBL" id="JASBWV010000030">
    <property type="protein sequence ID" value="KAJ9118051.1"/>
    <property type="molecule type" value="Genomic_DNA"/>
</dbReference>
<evidence type="ECO:0000313" key="1">
    <source>
        <dbReference type="EMBL" id="KAJ9118051.1"/>
    </source>
</evidence>
<reference evidence="1" key="1">
    <citation type="submission" date="2023-04" db="EMBL/GenBank/DDBJ databases">
        <title>Draft Genome sequencing of Naganishia species isolated from polar environments using Oxford Nanopore Technology.</title>
        <authorList>
            <person name="Leo P."/>
            <person name="Venkateswaran K."/>
        </authorList>
    </citation>
    <scope>NUCLEOTIDE SEQUENCE</scope>
    <source>
        <strain evidence="1">DBVPG 5303</strain>
    </source>
</reference>
<comment type="caution">
    <text evidence="1">The sequence shown here is derived from an EMBL/GenBank/DDBJ whole genome shotgun (WGS) entry which is preliminary data.</text>
</comment>